<keyword evidence="1" id="KW-0812">Transmembrane</keyword>
<dbReference type="AlphaFoldDB" id="A0A2M3ZQE1"/>
<keyword evidence="1" id="KW-0472">Membrane</keyword>
<sequence length="123" mass="12716">MFVPLPAGAAVVVMVEFVSNQSMALDETTAQLVAVVAEQSGHVLVVAACFAQSVSTVAVALPIAAFGIATNVFETAAAAAAEAEWTMYDPVFVVEEYADFYVAVAAADLVFSHVVFGVVLAKT</sequence>
<accession>A0A2M3ZQE1</accession>
<keyword evidence="1" id="KW-1133">Transmembrane helix</keyword>
<name>A0A2M3ZQE1_9DIPT</name>
<organism evidence="2">
    <name type="scientific">Anopheles braziliensis</name>
    <dbReference type="NCBI Taxonomy" id="58242"/>
    <lineage>
        <taxon>Eukaryota</taxon>
        <taxon>Metazoa</taxon>
        <taxon>Ecdysozoa</taxon>
        <taxon>Arthropoda</taxon>
        <taxon>Hexapoda</taxon>
        <taxon>Insecta</taxon>
        <taxon>Pterygota</taxon>
        <taxon>Neoptera</taxon>
        <taxon>Endopterygota</taxon>
        <taxon>Diptera</taxon>
        <taxon>Nematocera</taxon>
        <taxon>Culicoidea</taxon>
        <taxon>Culicidae</taxon>
        <taxon>Anophelinae</taxon>
        <taxon>Anopheles</taxon>
    </lineage>
</organism>
<evidence type="ECO:0000313" key="2">
    <source>
        <dbReference type="EMBL" id="MBW30787.1"/>
    </source>
</evidence>
<reference evidence="2" key="1">
    <citation type="submission" date="2018-01" db="EMBL/GenBank/DDBJ databases">
        <title>An insight into the sialome of Amazonian anophelines.</title>
        <authorList>
            <person name="Ribeiro J.M."/>
            <person name="Scarpassa V."/>
            <person name="Calvo E."/>
        </authorList>
    </citation>
    <scope>NUCLEOTIDE SEQUENCE</scope>
    <source>
        <tissue evidence="2">Salivary glands</tissue>
    </source>
</reference>
<proteinExistence type="predicted"/>
<evidence type="ECO:0000256" key="1">
    <source>
        <dbReference type="SAM" id="Phobius"/>
    </source>
</evidence>
<dbReference type="EMBL" id="GGFM01010036">
    <property type="protein sequence ID" value="MBW30787.1"/>
    <property type="molecule type" value="Transcribed_RNA"/>
</dbReference>
<protein>
    <submittedName>
        <fullName evidence="2">Putative secreted peptide</fullName>
    </submittedName>
</protein>
<feature type="transmembrane region" description="Helical" evidence="1">
    <location>
        <begin position="100"/>
        <end position="121"/>
    </location>
</feature>